<proteinExistence type="predicted"/>
<feature type="coiled-coil region" evidence="1">
    <location>
        <begin position="91"/>
        <end position="128"/>
    </location>
</feature>
<dbReference type="RefSeq" id="XP_015896357.3">
    <property type="nucleotide sequence ID" value="XM_016040871.4"/>
</dbReference>
<evidence type="ECO:0000256" key="1">
    <source>
        <dbReference type="SAM" id="Coils"/>
    </source>
</evidence>
<dbReference type="InParanoid" id="A0A6P4AK70"/>
<organism evidence="3 4">
    <name type="scientific">Ziziphus jujuba</name>
    <name type="common">Chinese jujube</name>
    <name type="synonym">Ziziphus sativa</name>
    <dbReference type="NCBI Taxonomy" id="326968"/>
    <lineage>
        <taxon>Eukaryota</taxon>
        <taxon>Viridiplantae</taxon>
        <taxon>Streptophyta</taxon>
        <taxon>Embryophyta</taxon>
        <taxon>Tracheophyta</taxon>
        <taxon>Spermatophyta</taxon>
        <taxon>Magnoliopsida</taxon>
        <taxon>eudicotyledons</taxon>
        <taxon>Gunneridae</taxon>
        <taxon>Pentapetalae</taxon>
        <taxon>rosids</taxon>
        <taxon>fabids</taxon>
        <taxon>Rosales</taxon>
        <taxon>Rhamnaceae</taxon>
        <taxon>Paliureae</taxon>
        <taxon>Ziziphus</taxon>
    </lineage>
</organism>
<dbReference type="PANTHER" id="PTHR36383:SF1">
    <property type="entry name" value="PROTEIN, PUTATIVE-RELATED"/>
    <property type="match status" value="1"/>
</dbReference>
<protein>
    <submittedName>
        <fullName evidence="4">Uncharacterized protein LOC107430081</fullName>
    </submittedName>
</protein>
<keyword evidence="3" id="KW-1185">Reference proteome</keyword>
<dbReference type="AlphaFoldDB" id="A0A6P4AK70"/>
<sequence length="314" mass="34556">MPLSTTIKPTLLPTPDSNNLIPRKFFTSTTRYTIFHRPCSSSPRILTVKCSSNGGSEQSSNNLKDLLSGYVDGQVEELLNREENKVLLDGLEKATKRVEIAKTELAEIEKQEFEAKQMREYITQLESRASEIEKCQKEILEARVMVEEAESFLSQNEDGIKNEDEVNKEEERWESIKAASVSAIVGTLAGLPISFSQVSTISELLLPVAITFASCALFGVTFRYAIRRDLDNVQLKTGTSAAFGFVKGLGMLGGGQPLELNAESLLSHAFDGAISVSQSLFVFVSAAVGLDYCFKMGFLSPFPIKRSISSSKTR</sequence>
<keyword evidence="2" id="KW-0812">Transmembrane</keyword>
<name>A0A6P4AK70_ZIZJJ</name>
<dbReference type="Proteomes" id="UP001652623">
    <property type="component" value="Chromosome 6"/>
</dbReference>
<evidence type="ECO:0000256" key="2">
    <source>
        <dbReference type="SAM" id="Phobius"/>
    </source>
</evidence>
<accession>A0A6P4AK70</accession>
<dbReference type="GeneID" id="107430081"/>
<dbReference type="KEGG" id="zju:107430081"/>
<evidence type="ECO:0000313" key="4">
    <source>
        <dbReference type="RefSeq" id="XP_015896357.3"/>
    </source>
</evidence>
<gene>
    <name evidence="4" type="primary">LOC107430081</name>
</gene>
<dbReference type="FunCoup" id="A0A6P4AK70">
    <property type="interactions" value="1873"/>
</dbReference>
<dbReference type="PANTHER" id="PTHR36383">
    <property type="entry name" value="OS09G0529350 PROTEIN"/>
    <property type="match status" value="1"/>
</dbReference>
<feature type="transmembrane region" description="Helical" evidence="2">
    <location>
        <begin position="204"/>
        <end position="226"/>
    </location>
</feature>
<keyword evidence="1" id="KW-0175">Coiled coil</keyword>
<keyword evidence="2" id="KW-1133">Transmembrane helix</keyword>
<keyword evidence="2" id="KW-0472">Membrane</keyword>
<evidence type="ECO:0000313" key="3">
    <source>
        <dbReference type="Proteomes" id="UP001652623"/>
    </source>
</evidence>
<reference evidence="4" key="1">
    <citation type="submission" date="2025-08" db="UniProtKB">
        <authorList>
            <consortium name="RefSeq"/>
        </authorList>
    </citation>
    <scope>IDENTIFICATION</scope>
    <source>
        <tissue evidence="4">Seedling</tissue>
    </source>
</reference>